<organism evidence="2 3">
    <name type="scientific">Chitinophaga oryziterrae</name>
    <dbReference type="NCBI Taxonomy" id="1031224"/>
    <lineage>
        <taxon>Bacteria</taxon>
        <taxon>Pseudomonadati</taxon>
        <taxon>Bacteroidota</taxon>
        <taxon>Chitinophagia</taxon>
        <taxon>Chitinophagales</taxon>
        <taxon>Chitinophagaceae</taxon>
        <taxon>Chitinophaga</taxon>
    </lineage>
</organism>
<dbReference type="AlphaFoldDB" id="A0A6N8J981"/>
<proteinExistence type="predicted"/>
<dbReference type="InterPro" id="IPR013783">
    <property type="entry name" value="Ig-like_fold"/>
</dbReference>
<dbReference type="Pfam" id="PF01345">
    <property type="entry name" value="DUF11"/>
    <property type="match status" value="3"/>
</dbReference>
<dbReference type="OrthoDB" id="9765926at2"/>
<dbReference type="InterPro" id="IPR001434">
    <property type="entry name" value="OmcB-like_DUF11"/>
</dbReference>
<sequence>MPMRTISYNSTRLTLLNFMQRREALVHGTKTLILLLLAGLSWQPAAANAATRTRGGTSPASVKANRPLNFAYTAWTTVDYSGATGYNNTVKSGNTIAYTVHVHNTGTDPITALTIMSNVPANTTFYGAAPGYILSGTQLTYTPVLPLAAGDSTFFSFTVTVSGSLAGIGYINNNSYVDFSDGNGYQTAAFYNGGPIPSATEYGTQVPVDNGMNAVAWKTQVYTPHGTGGYIAPGDVIHYVIWVRNMGTLALSNIKVTDFIPSYTFWRYTSNGTGAAPNNGLVTMTIPSLAPGAQDTVSFDVIVAQDLTGATAIENTATVDINNFKPAFNTVPVDASGNNPSAIPTTEPSTSIPVKSITSFETWKIWLNDNDNSVRTVSPGEEVTFYIYVHNTGNVAISTLTVNDVVPFGMTFKSIKDGGSYNQTANTVYWGIDNVAAGATATVRFTVTIDAHLEGIRTITNTAKVESKDTALYTIGCDPNDAKCDGKVGTVLPVAGGKKDLFVSTVVTPNGDGKNDFFYVRGIEKFPNSALFIFNRWGNTVYQSQNYQNNWSANGLSEGTYYYQFDLRNTDGTIKTYKGWVMIIR</sequence>
<dbReference type="InterPro" id="IPR026341">
    <property type="entry name" value="T9SS_type_B"/>
</dbReference>
<dbReference type="PANTHER" id="PTHR34819">
    <property type="entry name" value="LARGE CYSTEINE-RICH PERIPLASMIC PROTEIN OMCB"/>
    <property type="match status" value="1"/>
</dbReference>
<keyword evidence="3" id="KW-1185">Reference proteome</keyword>
<protein>
    <submittedName>
        <fullName evidence="2">DUF11 domain-containing protein</fullName>
    </submittedName>
</protein>
<reference evidence="2 3" key="1">
    <citation type="submission" date="2019-12" db="EMBL/GenBank/DDBJ databases">
        <title>The draft genomic sequence of strain Chitinophaga oryziterrae JCM 16595.</title>
        <authorList>
            <person name="Zhang X."/>
        </authorList>
    </citation>
    <scope>NUCLEOTIDE SEQUENCE [LARGE SCALE GENOMIC DNA]</scope>
    <source>
        <strain evidence="2 3">JCM 16595</strain>
    </source>
</reference>
<dbReference type="Pfam" id="PF13585">
    <property type="entry name" value="CHU_C"/>
    <property type="match status" value="1"/>
</dbReference>
<dbReference type="InterPro" id="IPR047589">
    <property type="entry name" value="DUF11_rpt"/>
</dbReference>
<evidence type="ECO:0000313" key="3">
    <source>
        <dbReference type="Proteomes" id="UP000468388"/>
    </source>
</evidence>
<feature type="domain" description="DUF11" evidence="1">
    <location>
        <begin position="232"/>
        <end position="322"/>
    </location>
</feature>
<gene>
    <name evidence="2" type="ORF">GO495_11205</name>
</gene>
<evidence type="ECO:0000313" key="2">
    <source>
        <dbReference type="EMBL" id="MVT41151.1"/>
    </source>
</evidence>
<dbReference type="Gene3D" id="2.60.40.10">
    <property type="entry name" value="Immunoglobulins"/>
    <property type="match status" value="3"/>
</dbReference>
<dbReference type="NCBIfam" id="TIGR01451">
    <property type="entry name" value="B_ant_repeat"/>
    <property type="match status" value="3"/>
</dbReference>
<feature type="domain" description="DUF11" evidence="1">
    <location>
        <begin position="87"/>
        <end position="177"/>
    </location>
</feature>
<dbReference type="NCBIfam" id="TIGR04131">
    <property type="entry name" value="Bac_Flav_CTERM"/>
    <property type="match status" value="1"/>
</dbReference>
<dbReference type="InterPro" id="IPR051172">
    <property type="entry name" value="Chlamydia_OmcB"/>
</dbReference>
<dbReference type="Proteomes" id="UP000468388">
    <property type="component" value="Unassembled WGS sequence"/>
</dbReference>
<feature type="domain" description="DUF11" evidence="1">
    <location>
        <begin position="374"/>
        <end position="469"/>
    </location>
</feature>
<evidence type="ECO:0000259" key="1">
    <source>
        <dbReference type="Pfam" id="PF01345"/>
    </source>
</evidence>
<accession>A0A6N8J981</accession>
<comment type="caution">
    <text evidence="2">The sequence shown here is derived from an EMBL/GenBank/DDBJ whole genome shotgun (WGS) entry which is preliminary data.</text>
</comment>
<dbReference type="EMBL" id="WRXO01000002">
    <property type="protein sequence ID" value="MVT41151.1"/>
    <property type="molecule type" value="Genomic_DNA"/>
</dbReference>
<name>A0A6N8J981_9BACT</name>
<dbReference type="PANTHER" id="PTHR34819:SF4">
    <property type="entry name" value="LARGE CYSTEINE-RICH PERIPLASMIC PROTEIN OMCB"/>
    <property type="match status" value="1"/>
</dbReference>